<dbReference type="EMBL" id="KQ982074">
    <property type="protein sequence ID" value="KYQ60496.1"/>
    <property type="molecule type" value="Genomic_DNA"/>
</dbReference>
<dbReference type="AlphaFoldDB" id="A0A151XJA1"/>
<feature type="region of interest" description="Disordered" evidence="1">
    <location>
        <begin position="23"/>
        <end position="92"/>
    </location>
</feature>
<evidence type="ECO:0000256" key="1">
    <source>
        <dbReference type="SAM" id="MobiDB-lite"/>
    </source>
</evidence>
<feature type="compositionally biased region" description="Basic and acidic residues" evidence="1">
    <location>
        <begin position="41"/>
        <end position="53"/>
    </location>
</feature>
<sequence>MPRVPRKFNFESYYIRCARYRHEPRSKREAKWKEEEEEIEEGKGKRDEDAEEKRKKRGGWRICSRASSQANSQLVGQPPRSAEKRKGEQEDG</sequence>
<reference evidence="2 3" key="1">
    <citation type="submission" date="2015-09" db="EMBL/GenBank/DDBJ databases">
        <title>Trachymyrmex zeteki WGS genome.</title>
        <authorList>
            <person name="Nygaard S."/>
            <person name="Hu H."/>
            <person name="Boomsma J."/>
            <person name="Zhang G."/>
        </authorList>
    </citation>
    <scope>NUCLEOTIDE SEQUENCE [LARGE SCALE GENOMIC DNA]</scope>
    <source>
        <strain evidence="2">Tzet28-1</strain>
        <tissue evidence="2">Whole body</tissue>
    </source>
</reference>
<organism evidence="2 3">
    <name type="scientific">Mycetomoellerius zeteki</name>
    <dbReference type="NCBI Taxonomy" id="64791"/>
    <lineage>
        <taxon>Eukaryota</taxon>
        <taxon>Metazoa</taxon>
        <taxon>Ecdysozoa</taxon>
        <taxon>Arthropoda</taxon>
        <taxon>Hexapoda</taxon>
        <taxon>Insecta</taxon>
        <taxon>Pterygota</taxon>
        <taxon>Neoptera</taxon>
        <taxon>Endopterygota</taxon>
        <taxon>Hymenoptera</taxon>
        <taxon>Apocrita</taxon>
        <taxon>Aculeata</taxon>
        <taxon>Formicoidea</taxon>
        <taxon>Formicidae</taxon>
        <taxon>Myrmicinae</taxon>
        <taxon>Mycetomoellerius</taxon>
    </lineage>
</organism>
<evidence type="ECO:0000313" key="2">
    <source>
        <dbReference type="EMBL" id="KYQ60496.1"/>
    </source>
</evidence>
<feature type="compositionally biased region" description="Basic and acidic residues" evidence="1">
    <location>
        <begin position="81"/>
        <end position="92"/>
    </location>
</feature>
<protein>
    <submittedName>
        <fullName evidence="2">Uncharacterized protein</fullName>
    </submittedName>
</protein>
<keyword evidence="3" id="KW-1185">Reference proteome</keyword>
<dbReference type="Proteomes" id="UP000075809">
    <property type="component" value="Unassembled WGS sequence"/>
</dbReference>
<gene>
    <name evidence="2" type="ORF">ALC60_00479</name>
</gene>
<evidence type="ECO:0000313" key="3">
    <source>
        <dbReference type="Proteomes" id="UP000075809"/>
    </source>
</evidence>
<accession>A0A151XJA1</accession>
<feature type="compositionally biased region" description="Polar residues" evidence="1">
    <location>
        <begin position="65"/>
        <end position="75"/>
    </location>
</feature>
<feature type="compositionally biased region" description="Basic and acidic residues" evidence="1">
    <location>
        <begin position="23"/>
        <end position="34"/>
    </location>
</feature>
<proteinExistence type="predicted"/>
<name>A0A151XJA1_9HYME</name>